<organism evidence="11">
    <name type="scientific">Echinoderes svetlanae</name>
    <dbReference type="NCBI Taxonomy" id="1912903"/>
    <lineage>
        <taxon>Eukaryota</taxon>
        <taxon>Metazoa</taxon>
        <taxon>Ecdysozoa</taxon>
        <taxon>Scalidophora</taxon>
        <taxon>Kinorhyncha</taxon>
        <taxon>Cyclorhagida</taxon>
        <taxon>Echinoderidae</taxon>
        <taxon>Echinoderes</taxon>
    </lineage>
</organism>
<keyword evidence="4 8" id="KW-0812">Transmembrane</keyword>
<evidence type="ECO:0000256" key="2">
    <source>
        <dbReference type="ARBA" id="ARBA00010581"/>
    </source>
</evidence>
<keyword evidence="7 9" id="KW-0472">Membrane</keyword>
<feature type="transmembrane region" description="Helical" evidence="9">
    <location>
        <begin position="51"/>
        <end position="67"/>
    </location>
</feature>
<evidence type="ECO:0000259" key="10">
    <source>
        <dbReference type="PROSITE" id="PS50253"/>
    </source>
</evidence>
<feature type="transmembrane region" description="Helical" evidence="9">
    <location>
        <begin position="168"/>
        <end position="185"/>
    </location>
</feature>
<feature type="domain" description="Heme-copper oxidase subunit III family profile" evidence="10">
    <location>
        <begin position="13"/>
        <end position="270"/>
    </location>
</feature>
<dbReference type="GO" id="GO:0016020">
    <property type="term" value="C:membrane"/>
    <property type="evidence" value="ECO:0007669"/>
    <property type="project" value="UniProtKB-SubCell"/>
</dbReference>
<evidence type="ECO:0000256" key="1">
    <source>
        <dbReference type="ARBA" id="ARBA00004141"/>
    </source>
</evidence>
<feature type="transmembrane region" description="Helical" evidence="9">
    <location>
        <begin position="25"/>
        <end position="45"/>
    </location>
</feature>
<dbReference type="InterPro" id="IPR035973">
    <property type="entry name" value="Cyt_c_oxidase_su3-like_sf"/>
</dbReference>
<dbReference type="Pfam" id="PF00510">
    <property type="entry name" value="COX3"/>
    <property type="match status" value="1"/>
</dbReference>
<feature type="transmembrane region" description="Helical" evidence="9">
    <location>
        <begin position="88"/>
        <end position="111"/>
    </location>
</feature>
<keyword evidence="8 11" id="KW-0496">Mitochondrion</keyword>
<dbReference type="CDD" id="cd01665">
    <property type="entry name" value="Cyt_c_Oxidase_III"/>
    <property type="match status" value="1"/>
</dbReference>
<proteinExistence type="inferred from homology"/>
<dbReference type="InterPro" id="IPR013833">
    <property type="entry name" value="Cyt_c_oxidase_su3_a-hlx"/>
</dbReference>
<feature type="transmembrane region" description="Helical" evidence="9">
    <location>
        <begin position="205"/>
        <end position="226"/>
    </location>
</feature>
<dbReference type="InterPro" id="IPR000298">
    <property type="entry name" value="Cyt_c_oxidase-like_su3"/>
</dbReference>
<dbReference type="GeneID" id="30219925"/>
<dbReference type="PANTHER" id="PTHR11403">
    <property type="entry name" value="CYTOCHROME C OXIDASE SUBUNIT III"/>
    <property type="match status" value="1"/>
</dbReference>
<dbReference type="GO" id="GO:0006123">
    <property type="term" value="P:mitochondrial electron transport, cytochrome c to oxygen"/>
    <property type="evidence" value="ECO:0007669"/>
    <property type="project" value="TreeGrafter"/>
</dbReference>
<dbReference type="Gene3D" id="1.20.120.80">
    <property type="entry name" value="Cytochrome c oxidase, subunit III, four-helix bundle"/>
    <property type="match status" value="1"/>
</dbReference>
<evidence type="ECO:0000256" key="6">
    <source>
        <dbReference type="ARBA" id="ARBA00022989"/>
    </source>
</evidence>
<dbReference type="EMBL" id="KU975552">
    <property type="protein sequence ID" value="APA17420.1"/>
    <property type="molecule type" value="Genomic_DNA"/>
</dbReference>
<dbReference type="InterPro" id="IPR033945">
    <property type="entry name" value="Cyt_c_oxase_su3_dom"/>
</dbReference>
<dbReference type="CTD" id="4514"/>
<geneLocation type="mitochondrion" evidence="11"/>
<comment type="subcellular location">
    <subcellularLocation>
        <location evidence="1">Membrane</location>
        <topology evidence="1">Multi-pass membrane protein</topology>
    </subcellularLocation>
</comment>
<dbReference type="PANTHER" id="PTHR11403:SF7">
    <property type="entry name" value="CYTOCHROME C OXIDASE SUBUNIT 3"/>
    <property type="match status" value="1"/>
</dbReference>
<dbReference type="RefSeq" id="YP_009318513.1">
    <property type="nucleotide sequence ID" value="NC_031873.1"/>
</dbReference>
<evidence type="ECO:0000313" key="11">
    <source>
        <dbReference type="EMBL" id="APA17420.1"/>
    </source>
</evidence>
<evidence type="ECO:0000256" key="7">
    <source>
        <dbReference type="ARBA" id="ARBA00023136"/>
    </source>
</evidence>
<evidence type="ECO:0000256" key="4">
    <source>
        <dbReference type="ARBA" id="ARBA00022692"/>
    </source>
</evidence>
<keyword evidence="6 9" id="KW-1133">Transmembrane helix</keyword>
<dbReference type="InterPro" id="IPR024791">
    <property type="entry name" value="Cyt_c/ubiquinol_Oxase_su3"/>
</dbReference>
<name>A0A1I9VTU7_9BILA</name>
<accession>A0A1I9VTU7</accession>
<protein>
    <recommendedName>
        <fullName evidence="3 8">Cytochrome c oxidase subunit 3</fullName>
    </recommendedName>
</protein>
<comment type="function">
    <text evidence="8">Component of the cytochrome c oxidase, the last enzyme in the mitochondrial electron transport chain which drives oxidative phosphorylation. The respiratory chain contains 3 multisubunit complexes succinate dehydrogenase (complex II, CII), ubiquinol-cytochrome c oxidoreductase (cytochrome b-c1 complex, complex III, CIII) and cytochrome c oxidase (complex IV, CIV), that cooperate to transfer electrons derived from NADH and succinate to molecular oxygen, creating an electrochemical gradient over the inner membrane that drives transmembrane transport and the ATP synthase. Cytochrome c oxidase is the component of the respiratory chain that catalyzes the reduction of oxygen to water. Electrons originating from reduced cytochrome c in the intermembrane space (IMS) are transferred via the dinuclear copper A center (CU(A)) of subunit 2 and heme A of subunit 1 to the active site in subunit 1, a binuclear center (BNC) formed by heme A3 and copper B (CU(B)). The BNC reduces molecular oxygen to 2 water molecules using 4 electrons from cytochrome c in the IMS and 4 protons from the mitochondrial matrix.</text>
</comment>
<evidence type="ECO:0000256" key="5">
    <source>
        <dbReference type="ARBA" id="ARBA00022967"/>
    </source>
</evidence>
<dbReference type="PROSITE" id="PS50253">
    <property type="entry name" value="COX3"/>
    <property type="match status" value="1"/>
</dbReference>
<keyword evidence="5" id="KW-1278">Translocase</keyword>
<dbReference type="SUPFAM" id="SSF81452">
    <property type="entry name" value="Cytochrome c oxidase subunit III-like"/>
    <property type="match status" value="1"/>
</dbReference>
<gene>
    <name evidence="11" type="primary">COX3</name>
</gene>
<dbReference type="AlphaFoldDB" id="A0A1I9VTU7"/>
<evidence type="ECO:0000256" key="3">
    <source>
        <dbReference type="ARBA" id="ARBA00015944"/>
    </source>
</evidence>
<feature type="transmembrane region" description="Helical" evidence="9">
    <location>
        <begin position="131"/>
        <end position="156"/>
    </location>
</feature>
<feature type="transmembrane region" description="Helical" evidence="9">
    <location>
        <begin position="247"/>
        <end position="267"/>
    </location>
</feature>
<evidence type="ECO:0000256" key="9">
    <source>
        <dbReference type="SAM" id="Phobius"/>
    </source>
</evidence>
<dbReference type="GO" id="GO:0004129">
    <property type="term" value="F:cytochrome-c oxidase activity"/>
    <property type="evidence" value="ECO:0007669"/>
    <property type="project" value="InterPro"/>
</dbReference>
<dbReference type="GO" id="GO:0005739">
    <property type="term" value="C:mitochondrion"/>
    <property type="evidence" value="ECO:0007669"/>
    <property type="project" value="TreeGrafter"/>
</dbReference>
<comment type="similarity">
    <text evidence="2 8">Belongs to the cytochrome c oxidase subunit 3 family.</text>
</comment>
<evidence type="ECO:0000256" key="8">
    <source>
        <dbReference type="RuleBase" id="RU003375"/>
    </source>
</evidence>
<sequence>MQKEVMHNWPLSQNNPYQLVSKSPWPVMAAFMGFCMALGLINFMHCYSTNLMFFGLLFVSLVSIFWWRDVIREATFQGQHTQSVIGNLRLGFLLFIGSEVMFFFSFFWAFFHSSLAPAVWIGCQWPPSGIVPLNFLATPLLNTVILLSSGATVTVAHVLLRNSKGKEAGYFLVLTVMLGVLFTSLQVKEYLECPFTVADSAYGSAFFLMTGFHGAHVLIGTGILIVQTFRTFSDHFLSYHHFGLDAAIWYWHFVDVVWLFLYTWVYAWGS</sequence>
<reference evidence="11" key="1">
    <citation type="journal article" date="2016" name="PLoS ONE">
        <title>Mitochondrial Genomes of Kinorhyncha: trnM Duplication and New Gene Orders within Animals.</title>
        <authorList>
            <person name="Popova O.V."/>
            <person name="Mikhailov K.V."/>
            <person name="Nikitin M.A."/>
            <person name="Logacheva M.D."/>
            <person name="Penin A.A."/>
            <person name="Muntyan M.S."/>
            <person name="Kedrova O.S."/>
            <person name="Petrov N.B."/>
            <person name="Panchin Y.V."/>
            <person name="Aleoshin V.V."/>
        </authorList>
    </citation>
    <scope>NUCLEOTIDE SEQUENCE</scope>
</reference>
<dbReference type="Gene3D" id="1.10.287.70">
    <property type="match status" value="1"/>
</dbReference>